<organism evidence="1 2">
    <name type="scientific">Pseudohalioglobus sediminis</name>
    <dbReference type="NCBI Taxonomy" id="2606449"/>
    <lineage>
        <taxon>Bacteria</taxon>
        <taxon>Pseudomonadati</taxon>
        <taxon>Pseudomonadota</taxon>
        <taxon>Gammaproteobacteria</taxon>
        <taxon>Cellvibrionales</taxon>
        <taxon>Halieaceae</taxon>
        <taxon>Pseudohalioglobus</taxon>
    </lineage>
</organism>
<protein>
    <submittedName>
        <fullName evidence="1">DUF1249 domain-containing protein</fullName>
    </submittedName>
</protein>
<dbReference type="PANTHER" id="PTHR38774">
    <property type="entry name" value="CYTOPLASMIC PROTEIN-RELATED"/>
    <property type="match status" value="1"/>
</dbReference>
<dbReference type="PANTHER" id="PTHR38774:SF1">
    <property type="entry name" value="CYTOPLASMIC PROTEIN"/>
    <property type="match status" value="1"/>
</dbReference>
<gene>
    <name evidence="1" type="ORF">F0M18_12555</name>
</gene>
<proteinExistence type="predicted"/>
<evidence type="ECO:0000313" key="1">
    <source>
        <dbReference type="EMBL" id="KAA1190634.1"/>
    </source>
</evidence>
<dbReference type="Pfam" id="PF06853">
    <property type="entry name" value="DUF1249"/>
    <property type="match status" value="1"/>
</dbReference>
<keyword evidence="2" id="KW-1185">Reference proteome</keyword>
<dbReference type="Proteomes" id="UP000323708">
    <property type="component" value="Unassembled WGS sequence"/>
</dbReference>
<dbReference type="RefSeq" id="WP_149611789.1">
    <property type="nucleotide sequence ID" value="NZ_VTUX01000005.1"/>
</dbReference>
<dbReference type="AlphaFoldDB" id="A0A5B0WU73"/>
<dbReference type="InterPro" id="IPR009659">
    <property type="entry name" value="DUF1249"/>
</dbReference>
<sequence length="147" mass="17156">MQKPVNKPFKVDIAELHAVCEANYARLLRLFPHYESSNHHGFQIGPSRVRLEVVERCRYTTIFRIHQQHAEARWLGSLKVEVRAYHDAGMLEVGSFQSHQRIQPRYDYPNSKMHQQDEKSQQNRFLADWLEHCLGNGLSAHPVAVRA</sequence>
<name>A0A5B0WU73_9GAMM</name>
<accession>A0A5B0WU73</accession>
<reference evidence="1 2" key="1">
    <citation type="submission" date="2019-09" db="EMBL/GenBank/DDBJ databases">
        <authorList>
            <person name="Chen X.-Y."/>
        </authorList>
    </citation>
    <scope>NUCLEOTIDE SEQUENCE [LARGE SCALE GENOMIC DNA]</scope>
    <source>
        <strain evidence="1 2">NY5</strain>
    </source>
</reference>
<dbReference type="EMBL" id="VTUX01000005">
    <property type="protein sequence ID" value="KAA1190634.1"/>
    <property type="molecule type" value="Genomic_DNA"/>
</dbReference>
<comment type="caution">
    <text evidence="1">The sequence shown here is derived from an EMBL/GenBank/DDBJ whole genome shotgun (WGS) entry which is preliminary data.</text>
</comment>
<evidence type="ECO:0000313" key="2">
    <source>
        <dbReference type="Proteomes" id="UP000323708"/>
    </source>
</evidence>